<comment type="caution">
    <text evidence="1">The sequence shown here is derived from an EMBL/GenBank/DDBJ whole genome shotgun (WGS) entry which is preliminary data.</text>
</comment>
<name>A0ABW7N2W9_9FLAO</name>
<dbReference type="RefSeq" id="WP_344742147.1">
    <property type="nucleotide sequence ID" value="NZ_BAABAY010000007.1"/>
</dbReference>
<sequence length="77" mass="8436">MVITIKFFGQITEITECTEETLDVSGSLIYDLVEELYGIYPQLADISFKVAQDQELVPLETPLNGSEIALLPPFAGG</sequence>
<gene>
    <name evidence="1" type="ORF">V8G58_14200</name>
</gene>
<organism evidence="1 2">
    <name type="scientific">Gaetbulibacter aestuarii</name>
    <dbReference type="NCBI Taxonomy" id="1502358"/>
    <lineage>
        <taxon>Bacteria</taxon>
        <taxon>Pseudomonadati</taxon>
        <taxon>Bacteroidota</taxon>
        <taxon>Flavobacteriia</taxon>
        <taxon>Flavobacteriales</taxon>
        <taxon>Flavobacteriaceae</taxon>
        <taxon>Gaetbulibacter</taxon>
    </lineage>
</organism>
<dbReference type="SUPFAM" id="SSF54285">
    <property type="entry name" value="MoaD/ThiS"/>
    <property type="match status" value="1"/>
</dbReference>
<dbReference type="Gene3D" id="3.10.20.30">
    <property type="match status" value="1"/>
</dbReference>
<evidence type="ECO:0000313" key="2">
    <source>
        <dbReference type="Proteomes" id="UP001610100"/>
    </source>
</evidence>
<evidence type="ECO:0000313" key="1">
    <source>
        <dbReference type="EMBL" id="MFH6773093.1"/>
    </source>
</evidence>
<dbReference type="Proteomes" id="UP001610100">
    <property type="component" value="Unassembled WGS sequence"/>
</dbReference>
<dbReference type="Pfam" id="PF02597">
    <property type="entry name" value="ThiS"/>
    <property type="match status" value="1"/>
</dbReference>
<dbReference type="InterPro" id="IPR016155">
    <property type="entry name" value="Mopterin_synth/thiamin_S_b"/>
</dbReference>
<dbReference type="InterPro" id="IPR003749">
    <property type="entry name" value="ThiS/MoaD-like"/>
</dbReference>
<dbReference type="InterPro" id="IPR012675">
    <property type="entry name" value="Beta-grasp_dom_sf"/>
</dbReference>
<reference evidence="1 2" key="1">
    <citation type="submission" date="2024-02" db="EMBL/GenBank/DDBJ databases">
        <title>A Gaetbulibacter species isolated from tidal flats and genomic insights of their niches.</title>
        <authorList>
            <person name="Ye Y."/>
        </authorList>
    </citation>
    <scope>NUCLEOTIDE SEQUENCE [LARGE SCALE GENOMIC DNA]</scope>
    <source>
        <strain evidence="1 2">KYW382</strain>
    </source>
</reference>
<keyword evidence="2" id="KW-1185">Reference proteome</keyword>
<proteinExistence type="predicted"/>
<accession>A0ABW7N2W9</accession>
<protein>
    <submittedName>
        <fullName evidence="1">MoaD/ThiS family protein</fullName>
    </submittedName>
</protein>
<dbReference type="EMBL" id="JBAWKB010000006">
    <property type="protein sequence ID" value="MFH6773093.1"/>
    <property type="molecule type" value="Genomic_DNA"/>
</dbReference>